<evidence type="ECO:0000256" key="4">
    <source>
        <dbReference type="SAM" id="SignalP"/>
    </source>
</evidence>
<dbReference type="Proteomes" id="UP001397290">
    <property type="component" value="Unassembled WGS sequence"/>
</dbReference>
<evidence type="ECO:0000256" key="2">
    <source>
        <dbReference type="ARBA" id="ARBA00023180"/>
    </source>
</evidence>
<dbReference type="EMBL" id="JAAHCF010000249">
    <property type="protein sequence ID" value="KAK8145887.1"/>
    <property type="molecule type" value="Genomic_DNA"/>
</dbReference>
<sequence length="470" mass="52075">MAKSTFLRALPLAVSVSASGLYSTYDFNPLHHLTGIAPYFEPQDPPASPDAPQGCTAERAAYLVRHAAIYANDFDYEEYIEGFVKKLGNTTVDWTKVPELSFLAGWNAPISDDEISLLTRVGRLEATQLGVDLNFRYPNFSVPRQVWTSSASRTLQSAKSFARGLEEDESSIKINSVYESKESGADSLTPYKACPAYSSSAGSDESDEFTDQYTKPIVARLKKAAPGFNFTDKDIFGMQQLCGYETVIRGKSPFCSLKLFTPDDWLAWEYSEDVRYHYNVGYGSNVAGYNGLPWLKATGELLMSNAKTGSNANSSGHVDDLLVSFTHRELPPMVIVAMGLFNNSDFGGASNVNDTMPTNRINYRRAWKSSNILPFLGNIAIERLQCRGSYGYDDGEFYRVLVNSAPQPLPSCADGPGTSCSRDAFGQYLKERTDRFSGFTEHCRATYKNSTDIMSLYAARNNSTIRRTQN</sequence>
<protein>
    <recommendedName>
        <fullName evidence="7">Histidine acid phosphatase</fullName>
    </recommendedName>
</protein>
<keyword evidence="4" id="KW-0732">Signal</keyword>
<feature type="chain" id="PRO_5043317766" description="Histidine acid phosphatase" evidence="4">
    <location>
        <begin position="19"/>
        <end position="470"/>
    </location>
</feature>
<evidence type="ECO:0000256" key="3">
    <source>
        <dbReference type="PIRSR" id="PIRSR000894-2"/>
    </source>
</evidence>
<comment type="caution">
    <text evidence="5">The sequence shown here is derived from an EMBL/GenBank/DDBJ whole genome shotgun (WGS) entry which is preliminary data.</text>
</comment>
<keyword evidence="6" id="KW-1185">Reference proteome</keyword>
<dbReference type="FunFam" id="3.40.50.1240:FF:000065">
    <property type="entry name" value="Similar to histidine acid phosphatase"/>
    <property type="match status" value="1"/>
</dbReference>
<evidence type="ECO:0000256" key="1">
    <source>
        <dbReference type="ARBA" id="ARBA00022801"/>
    </source>
</evidence>
<dbReference type="InterPro" id="IPR000560">
    <property type="entry name" value="His_Pase_clade-2"/>
</dbReference>
<dbReference type="PANTHER" id="PTHR20963:SF14">
    <property type="entry name" value="ACID PHOSPHATASE, PUTATIVE-RELATED"/>
    <property type="match status" value="1"/>
</dbReference>
<accession>A0AAW0RUL7</accession>
<dbReference type="Gene3D" id="3.40.50.1240">
    <property type="entry name" value="Phosphoglycerate mutase-like"/>
    <property type="match status" value="1"/>
</dbReference>
<gene>
    <name evidence="5" type="ORF">G3M48_003858</name>
</gene>
<evidence type="ECO:0000313" key="5">
    <source>
        <dbReference type="EMBL" id="KAK8145887.1"/>
    </source>
</evidence>
<keyword evidence="1" id="KW-0378">Hydrolase</keyword>
<dbReference type="Pfam" id="PF00328">
    <property type="entry name" value="His_Phos_2"/>
    <property type="match status" value="1"/>
</dbReference>
<dbReference type="InterPro" id="IPR029033">
    <property type="entry name" value="His_PPase_superfam"/>
</dbReference>
<feature type="disulfide bond" evidence="3">
    <location>
        <begin position="412"/>
        <end position="420"/>
    </location>
</feature>
<dbReference type="GO" id="GO:0009277">
    <property type="term" value="C:fungal-type cell wall"/>
    <property type="evidence" value="ECO:0007669"/>
    <property type="project" value="TreeGrafter"/>
</dbReference>
<dbReference type="SUPFAM" id="SSF53254">
    <property type="entry name" value="Phosphoglycerate mutase-like"/>
    <property type="match status" value="1"/>
</dbReference>
<dbReference type="GO" id="GO:0003993">
    <property type="term" value="F:acid phosphatase activity"/>
    <property type="evidence" value="ECO:0007669"/>
    <property type="project" value="TreeGrafter"/>
</dbReference>
<reference evidence="5 6" key="1">
    <citation type="submission" date="2020-02" db="EMBL/GenBank/DDBJ databases">
        <title>Comparative genomics of the hypocrealean fungal genus Beauvera.</title>
        <authorList>
            <person name="Showalter D.N."/>
            <person name="Bushley K.E."/>
            <person name="Rehner S.A."/>
        </authorList>
    </citation>
    <scope>NUCLEOTIDE SEQUENCE [LARGE SCALE GENOMIC DNA]</scope>
    <source>
        <strain evidence="5 6">ARSEF4384</strain>
    </source>
</reference>
<dbReference type="CDD" id="cd07061">
    <property type="entry name" value="HP_HAP_like"/>
    <property type="match status" value="1"/>
</dbReference>
<dbReference type="AlphaFoldDB" id="A0AAW0RUL7"/>
<feature type="signal peptide" evidence="4">
    <location>
        <begin position="1"/>
        <end position="18"/>
    </location>
</feature>
<feature type="disulfide bond" evidence="3">
    <location>
        <begin position="55"/>
        <end position="386"/>
    </location>
</feature>
<name>A0AAW0RUL7_9HYPO</name>
<feature type="disulfide bond" evidence="3">
    <location>
        <begin position="242"/>
        <end position="255"/>
    </location>
</feature>
<keyword evidence="3" id="KW-1015">Disulfide bond</keyword>
<keyword evidence="2" id="KW-0325">Glycoprotein</keyword>
<evidence type="ECO:0008006" key="7">
    <source>
        <dbReference type="Google" id="ProtNLM"/>
    </source>
</evidence>
<dbReference type="InterPro" id="IPR016274">
    <property type="entry name" value="Histidine_acid_Pase_euk"/>
</dbReference>
<dbReference type="PIRSF" id="PIRSF000894">
    <property type="entry name" value="Acid_phosphatase"/>
    <property type="match status" value="1"/>
</dbReference>
<dbReference type="PANTHER" id="PTHR20963">
    <property type="entry name" value="MULTIPLE INOSITOL POLYPHOSPHATE PHOSPHATASE-RELATED"/>
    <property type="match status" value="1"/>
</dbReference>
<organism evidence="5 6">
    <name type="scientific">Beauveria asiatica</name>
    <dbReference type="NCBI Taxonomy" id="1069075"/>
    <lineage>
        <taxon>Eukaryota</taxon>
        <taxon>Fungi</taxon>
        <taxon>Dikarya</taxon>
        <taxon>Ascomycota</taxon>
        <taxon>Pezizomycotina</taxon>
        <taxon>Sordariomycetes</taxon>
        <taxon>Hypocreomycetidae</taxon>
        <taxon>Hypocreales</taxon>
        <taxon>Cordycipitaceae</taxon>
        <taxon>Beauveria</taxon>
    </lineage>
</organism>
<evidence type="ECO:0000313" key="6">
    <source>
        <dbReference type="Proteomes" id="UP001397290"/>
    </source>
</evidence>
<proteinExistence type="predicted"/>